<dbReference type="Proteomes" id="UP000026962">
    <property type="component" value="Chromosome 7"/>
</dbReference>
<evidence type="ECO:0000313" key="1">
    <source>
        <dbReference type="EnsemblPlants" id="OPUNC07G01570.1"/>
    </source>
</evidence>
<protein>
    <submittedName>
        <fullName evidence="1">Uncharacterized protein</fullName>
    </submittedName>
</protein>
<proteinExistence type="predicted"/>
<dbReference type="STRING" id="4537.A0A0E0LGK9"/>
<organism evidence="1">
    <name type="scientific">Oryza punctata</name>
    <name type="common">Red rice</name>
    <dbReference type="NCBI Taxonomy" id="4537"/>
    <lineage>
        <taxon>Eukaryota</taxon>
        <taxon>Viridiplantae</taxon>
        <taxon>Streptophyta</taxon>
        <taxon>Embryophyta</taxon>
        <taxon>Tracheophyta</taxon>
        <taxon>Spermatophyta</taxon>
        <taxon>Magnoliopsida</taxon>
        <taxon>Liliopsida</taxon>
        <taxon>Poales</taxon>
        <taxon>Poaceae</taxon>
        <taxon>BOP clade</taxon>
        <taxon>Oryzoideae</taxon>
        <taxon>Oryzeae</taxon>
        <taxon>Oryzinae</taxon>
        <taxon>Oryza</taxon>
    </lineage>
</organism>
<dbReference type="AlphaFoldDB" id="A0A0E0LGK9"/>
<keyword evidence="2" id="KW-1185">Reference proteome</keyword>
<dbReference type="EnsemblPlants" id="OPUNC07G01570.1">
    <property type="protein sequence ID" value="OPUNC07G01570.1"/>
    <property type="gene ID" value="OPUNC07G01570"/>
</dbReference>
<dbReference type="Gramene" id="OPUNC07G01570.1">
    <property type="protein sequence ID" value="OPUNC07G01570.1"/>
    <property type="gene ID" value="OPUNC07G01570"/>
</dbReference>
<dbReference type="PANTHER" id="PTHR45000">
    <property type="entry name" value="CHAPERONE DNAJ-DOMAIN SUPERFAMILY PROTEIN"/>
    <property type="match status" value="1"/>
</dbReference>
<reference evidence="1" key="2">
    <citation type="submission" date="2018-05" db="EMBL/GenBank/DDBJ databases">
        <title>OpunRS2 (Oryza punctata Reference Sequence Version 2).</title>
        <authorList>
            <person name="Zhang J."/>
            <person name="Kudrna D."/>
            <person name="Lee S."/>
            <person name="Talag J."/>
            <person name="Welchert J."/>
            <person name="Wing R.A."/>
        </authorList>
    </citation>
    <scope>NUCLEOTIDE SEQUENCE [LARGE SCALE GENOMIC DNA]</scope>
</reference>
<accession>A0A0E0LGK9</accession>
<sequence>MHVQENIWCCFVFTRQYVSTNPSYYQNSRRDEWYQDAESFYANQRTHFRSMPREAMGYTMSQHYSVLGLDRSRLELFSDAEIKTSQDKKKRMHLGEKRIIQIKTNITKRLLRQNPKRGMGGAIAVSSALGAESS</sequence>
<dbReference type="PANTHER" id="PTHR45000:SF6">
    <property type="entry name" value="OS07G0124800 PROTEIN"/>
    <property type="match status" value="1"/>
</dbReference>
<reference evidence="1" key="1">
    <citation type="submission" date="2015-04" db="UniProtKB">
        <authorList>
            <consortium name="EnsemblPlants"/>
        </authorList>
    </citation>
    <scope>IDENTIFICATION</scope>
</reference>
<dbReference type="HOGENOM" id="CLU_1899603_0_0_1"/>
<name>A0A0E0LGK9_ORYPU</name>
<evidence type="ECO:0000313" key="2">
    <source>
        <dbReference type="Proteomes" id="UP000026962"/>
    </source>
</evidence>